<dbReference type="EMBL" id="KV700123">
    <property type="protein sequence ID" value="OCF34779.1"/>
    <property type="molecule type" value="Genomic_DNA"/>
</dbReference>
<name>A0A1B9GUR7_9TREE</name>
<reference evidence="4" key="2">
    <citation type="submission" date="2013-12" db="EMBL/GenBank/DDBJ databases">
        <title>Evolution of pathogenesis and genome organization in the Tremellales.</title>
        <authorList>
            <person name="Cuomo C."/>
            <person name="Litvintseva A."/>
            <person name="Heitman J."/>
            <person name="Chen Y."/>
            <person name="Sun S."/>
            <person name="Springer D."/>
            <person name="Dromer F."/>
            <person name="Young S."/>
            <person name="Zeng Q."/>
            <person name="Chapman S."/>
            <person name="Gujja S."/>
            <person name="Saif S."/>
            <person name="Birren B."/>
        </authorList>
    </citation>
    <scope>NUCLEOTIDE SEQUENCE [LARGE SCALE GENOMIC DNA]</scope>
    <source>
        <strain evidence="4">BCC8398</strain>
    </source>
</reference>
<reference evidence="3 4" key="1">
    <citation type="submission" date="2013-07" db="EMBL/GenBank/DDBJ databases">
        <title>The Genome Sequence of Cryptococcus heveanensis BCC8398.</title>
        <authorList>
            <consortium name="The Broad Institute Genome Sequencing Platform"/>
            <person name="Cuomo C."/>
            <person name="Litvintseva A."/>
            <person name="Chen Y."/>
            <person name="Heitman J."/>
            <person name="Sun S."/>
            <person name="Springer D."/>
            <person name="Dromer F."/>
            <person name="Young S.K."/>
            <person name="Zeng Q."/>
            <person name="Gargeya S."/>
            <person name="Fitzgerald M."/>
            <person name="Abouelleil A."/>
            <person name="Alvarado L."/>
            <person name="Berlin A.M."/>
            <person name="Chapman S.B."/>
            <person name="Dewar J."/>
            <person name="Goldberg J."/>
            <person name="Griggs A."/>
            <person name="Gujja S."/>
            <person name="Hansen M."/>
            <person name="Howarth C."/>
            <person name="Imamovic A."/>
            <person name="Larimer J."/>
            <person name="McCowan C."/>
            <person name="Murphy C."/>
            <person name="Pearson M."/>
            <person name="Priest M."/>
            <person name="Roberts A."/>
            <person name="Saif S."/>
            <person name="Shea T."/>
            <person name="Sykes S."/>
            <person name="Wortman J."/>
            <person name="Nusbaum C."/>
            <person name="Birren B."/>
        </authorList>
    </citation>
    <scope>NUCLEOTIDE SEQUENCE [LARGE SCALE GENOMIC DNA]</scope>
    <source>
        <strain evidence="3 4">BCC8398</strain>
    </source>
</reference>
<evidence type="ECO:0000313" key="3">
    <source>
        <dbReference type="EMBL" id="OCF34779.1"/>
    </source>
</evidence>
<gene>
    <name evidence="3" type="ORF">I316_03321</name>
</gene>
<feature type="compositionally biased region" description="Basic and acidic residues" evidence="1">
    <location>
        <begin position="326"/>
        <end position="355"/>
    </location>
</feature>
<keyword evidence="2" id="KW-0472">Membrane</keyword>
<feature type="region of interest" description="Disordered" evidence="1">
    <location>
        <begin position="226"/>
        <end position="405"/>
    </location>
</feature>
<dbReference type="OrthoDB" id="2576613at2759"/>
<feature type="compositionally biased region" description="Basic and acidic residues" evidence="1">
    <location>
        <begin position="258"/>
        <end position="313"/>
    </location>
</feature>
<keyword evidence="4" id="KW-1185">Reference proteome</keyword>
<dbReference type="AlphaFoldDB" id="A0A1B9GUR7"/>
<feature type="transmembrane region" description="Helical" evidence="2">
    <location>
        <begin position="38"/>
        <end position="60"/>
    </location>
</feature>
<evidence type="ECO:0000256" key="1">
    <source>
        <dbReference type="SAM" id="MobiDB-lite"/>
    </source>
</evidence>
<feature type="transmembrane region" description="Helical" evidence="2">
    <location>
        <begin position="72"/>
        <end position="95"/>
    </location>
</feature>
<proteinExistence type="predicted"/>
<dbReference type="STRING" id="1296120.A0A1B9GUR7"/>
<evidence type="ECO:0000313" key="4">
    <source>
        <dbReference type="Proteomes" id="UP000092666"/>
    </source>
</evidence>
<accession>A0A1B9GUR7</accession>
<keyword evidence="2" id="KW-0812">Transmembrane</keyword>
<dbReference type="Proteomes" id="UP000092666">
    <property type="component" value="Unassembled WGS sequence"/>
</dbReference>
<evidence type="ECO:0000256" key="2">
    <source>
        <dbReference type="SAM" id="Phobius"/>
    </source>
</evidence>
<organism evidence="3 4">
    <name type="scientific">Kwoniella heveanensis BCC8398</name>
    <dbReference type="NCBI Taxonomy" id="1296120"/>
    <lineage>
        <taxon>Eukaryota</taxon>
        <taxon>Fungi</taxon>
        <taxon>Dikarya</taxon>
        <taxon>Basidiomycota</taxon>
        <taxon>Agaricomycotina</taxon>
        <taxon>Tremellomycetes</taxon>
        <taxon>Tremellales</taxon>
        <taxon>Cryptococcaceae</taxon>
        <taxon>Kwoniella</taxon>
    </lineage>
</organism>
<feature type="compositionally biased region" description="Basic and acidic residues" evidence="1">
    <location>
        <begin position="384"/>
        <end position="394"/>
    </location>
</feature>
<sequence>MHAPPYPPIPPINANQPQPIPTAHIAAPAPFAPTPSLIPGPFILLLLLPSIPLLLFSLGARPPDTSHLPFSTSDIFATGAFVTVAGIVVLCLGVYPETGQAVLEWIKDGNANGWQGPDADAGSQWPWAWKWDWLDGKTLRAAGADHPAGLAVNSVSNSVINGVGRQGSSSGCGLVRSAGLLSDVAGHAKTEWRFDPSIKRWVRVAVRPAAIQPQIQSRAILNSAYDAETQPSSSSSKRLSSGSGSDPSPSKSKLPSWVERELRKRKTEKPEESIRRLNAEEKKEVESTKKKGIKELDIFVMKRESDKAVLVKELKKRKMPLAGLKDTSKGKDQEGKGEDKGKDQDKKKDGKKGDDGEQGDQDADGGKEKDGGSSSKSKKIRKFLLGEKAGEGGEKSSTTQGPGWEIADPTLAQATLAKSGADAQMAAERLKGGG</sequence>
<keyword evidence="2" id="KW-1133">Transmembrane helix</keyword>
<protein>
    <submittedName>
        <fullName evidence="3">Uncharacterized protein</fullName>
    </submittedName>
</protein>
<feature type="compositionally biased region" description="Low complexity" evidence="1">
    <location>
        <begin position="231"/>
        <end position="256"/>
    </location>
</feature>